<evidence type="ECO:0000256" key="4">
    <source>
        <dbReference type="ARBA" id="ARBA00023136"/>
    </source>
</evidence>
<dbReference type="InterPro" id="IPR002810">
    <property type="entry name" value="NfeD-like_C"/>
</dbReference>
<dbReference type="AlphaFoldDB" id="A0A1M6NGT0"/>
<dbReference type="GO" id="GO:0008233">
    <property type="term" value="F:peptidase activity"/>
    <property type="evidence" value="ECO:0007669"/>
    <property type="project" value="UniProtKB-KW"/>
</dbReference>
<feature type="transmembrane region" description="Helical" evidence="5">
    <location>
        <begin position="31"/>
        <end position="64"/>
    </location>
</feature>
<dbReference type="PANTHER" id="PTHR33507:SF3">
    <property type="entry name" value="INNER MEMBRANE PROTEIN YBBJ"/>
    <property type="match status" value="1"/>
</dbReference>
<dbReference type="SUPFAM" id="SSF141322">
    <property type="entry name" value="NfeD domain-like"/>
    <property type="match status" value="1"/>
</dbReference>
<gene>
    <name evidence="7" type="ORF">SAMN05443637_101248</name>
</gene>
<keyword evidence="3 5" id="KW-1133">Transmembrane helix</keyword>
<accession>A0A1M6NGT0</accession>
<protein>
    <submittedName>
        <fullName evidence="7">Membrane protein implicated in regulation of membrane protease activity</fullName>
    </submittedName>
</protein>
<dbReference type="InterPro" id="IPR052165">
    <property type="entry name" value="Membrane_assoc_protease"/>
</dbReference>
<evidence type="ECO:0000313" key="8">
    <source>
        <dbReference type="Proteomes" id="UP000184363"/>
    </source>
</evidence>
<dbReference type="GO" id="GO:0005886">
    <property type="term" value="C:plasma membrane"/>
    <property type="evidence" value="ECO:0007669"/>
    <property type="project" value="TreeGrafter"/>
</dbReference>
<reference evidence="7 8" key="1">
    <citation type="submission" date="2016-11" db="EMBL/GenBank/DDBJ databases">
        <authorList>
            <person name="Jaros S."/>
            <person name="Januszkiewicz K."/>
            <person name="Wedrychowicz H."/>
        </authorList>
    </citation>
    <scope>NUCLEOTIDE SEQUENCE [LARGE SCALE GENOMIC DNA]</scope>
    <source>
        <strain evidence="7 8">DSM 43832</strain>
    </source>
</reference>
<keyword evidence="8" id="KW-1185">Reference proteome</keyword>
<dbReference type="RefSeq" id="WP_073454939.1">
    <property type="nucleotide sequence ID" value="NZ_CALGVN010000063.1"/>
</dbReference>
<evidence type="ECO:0000259" key="6">
    <source>
        <dbReference type="Pfam" id="PF01957"/>
    </source>
</evidence>
<keyword evidence="7" id="KW-0645">Protease</keyword>
<keyword evidence="4 5" id="KW-0472">Membrane</keyword>
<dbReference type="STRING" id="1848.SAMN05443637_101248"/>
<dbReference type="GO" id="GO:0006508">
    <property type="term" value="P:proteolysis"/>
    <property type="evidence" value="ECO:0007669"/>
    <property type="project" value="UniProtKB-KW"/>
</dbReference>
<evidence type="ECO:0000256" key="3">
    <source>
        <dbReference type="ARBA" id="ARBA00022989"/>
    </source>
</evidence>
<evidence type="ECO:0000256" key="1">
    <source>
        <dbReference type="ARBA" id="ARBA00004141"/>
    </source>
</evidence>
<dbReference type="OrthoDB" id="9792945at2"/>
<name>A0A1M6NGT0_PSETH</name>
<sequence>MWHAVIWLAAALVLASAEVLSGEFVLLMLGGGALAAGVGAVLGLDVVGSALVFVIASVLLVFAVRPPLRRRLDRATANAGALHSNALIGKTAVVVSRVDDHNGQVKIGGDLWTARPLEAGHTIEVGQTVIVMKISGATALVVPED</sequence>
<dbReference type="Gene3D" id="2.40.50.140">
    <property type="entry name" value="Nucleic acid-binding proteins"/>
    <property type="match status" value="1"/>
</dbReference>
<keyword evidence="2 5" id="KW-0812">Transmembrane</keyword>
<evidence type="ECO:0000313" key="7">
    <source>
        <dbReference type="EMBL" id="SHJ94961.1"/>
    </source>
</evidence>
<evidence type="ECO:0000256" key="5">
    <source>
        <dbReference type="SAM" id="Phobius"/>
    </source>
</evidence>
<dbReference type="PANTHER" id="PTHR33507">
    <property type="entry name" value="INNER MEMBRANE PROTEIN YBBJ"/>
    <property type="match status" value="1"/>
</dbReference>
<proteinExistence type="predicted"/>
<feature type="domain" description="NfeD-like C-terminal" evidence="6">
    <location>
        <begin position="85"/>
        <end position="143"/>
    </location>
</feature>
<evidence type="ECO:0000256" key="2">
    <source>
        <dbReference type="ARBA" id="ARBA00022692"/>
    </source>
</evidence>
<dbReference type="EMBL" id="FRAP01000001">
    <property type="protein sequence ID" value="SHJ94961.1"/>
    <property type="molecule type" value="Genomic_DNA"/>
</dbReference>
<dbReference type="InterPro" id="IPR012340">
    <property type="entry name" value="NA-bd_OB-fold"/>
</dbReference>
<keyword evidence="7" id="KW-0378">Hydrolase</keyword>
<dbReference type="Proteomes" id="UP000184363">
    <property type="component" value="Unassembled WGS sequence"/>
</dbReference>
<organism evidence="7 8">
    <name type="scientific">Pseudonocardia thermophila</name>
    <dbReference type="NCBI Taxonomy" id="1848"/>
    <lineage>
        <taxon>Bacteria</taxon>
        <taxon>Bacillati</taxon>
        <taxon>Actinomycetota</taxon>
        <taxon>Actinomycetes</taxon>
        <taxon>Pseudonocardiales</taxon>
        <taxon>Pseudonocardiaceae</taxon>
        <taxon>Pseudonocardia</taxon>
    </lineage>
</organism>
<comment type="subcellular location">
    <subcellularLocation>
        <location evidence="1">Membrane</location>
        <topology evidence="1">Multi-pass membrane protein</topology>
    </subcellularLocation>
</comment>
<dbReference type="Pfam" id="PF01957">
    <property type="entry name" value="NfeD"/>
    <property type="match status" value="1"/>
</dbReference>